<proteinExistence type="predicted"/>
<accession>A0A1E7F730</accession>
<keyword evidence="2" id="KW-0472">Membrane</keyword>
<organism evidence="3 4">
    <name type="scientific">Fragilariopsis cylindrus CCMP1102</name>
    <dbReference type="NCBI Taxonomy" id="635003"/>
    <lineage>
        <taxon>Eukaryota</taxon>
        <taxon>Sar</taxon>
        <taxon>Stramenopiles</taxon>
        <taxon>Ochrophyta</taxon>
        <taxon>Bacillariophyta</taxon>
        <taxon>Bacillariophyceae</taxon>
        <taxon>Bacillariophycidae</taxon>
        <taxon>Bacillariales</taxon>
        <taxon>Bacillariaceae</taxon>
        <taxon>Fragilariopsis</taxon>
    </lineage>
</organism>
<feature type="region of interest" description="Disordered" evidence="1">
    <location>
        <begin position="301"/>
        <end position="413"/>
    </location>
</feature>
<keyword evidence="4" id="KW-1185">Reference proteome</keyword>
<evidence type="ECO:0000313" key="3">
    <source>
        <dbReference type="EMBL" id="OEU13981.1"/>
    </source>
</evidence>
<evidence type="ECO:0000256" key="2">
    <source>
        <dbReference type="SAM" id="Phobius"/>
    </source>
</evidence>
<feature type="transmembrane region" description="Helical" evidence="2">
    <location>
        <begin position="151"/>
        <end position="172"/>
    </location>
</feature>
<sequence length="413" mass="47438">MRLSLLSSKTTTFRKYAYVLLLVLLSSWSWSSSLSSPSSYSSPFGLVTVASAWEWTDYIVGGGSAKIRKDDDDDDDGINIAGEAKRRRTYLTDDEISELRVRDLKRRLSRNHGFGAEELGRMLDKKDLISALIKEETKLRNKQRNDQLRKYFWKALFVAILCVVTVVGWPIWTQASEVMAVNWTVWYDRKRHEITQCWELKSVRGLIGVIFLGLLDLIRLWLSITVLASWVLSNGSQYRKYLFPMPSIAIRPGQFMGEKVANSSMGQYGMNIAPMAITWATGFVRTKLEYWTGKALSADARIRRKESRSGETEEERKARTVVRKAAKRVAREERERQQQEVWEKETARRKEMADKASEQLFGGGHDSGQVKQPNNNEEREAIATNNDEQKESTTSNVDYDDFLDNLEDMNDLD</sequence>
<dbReference type="AlphaFoldDB" id="A0A1E7F730"/>
<feature type="transmembrane region" description="Helical" evidence="2">
    <location>
        <begin position="206"/>
        <end position="232"/>
    </location>
</feature>
<gene>
    <name evidence="3" type="ORF">FRACYDRAFT_189259</name>
</gene>
<feature type="compositionally biased region" description="Basic and acidic residues" evidence="1">
    <location>
        <begin position="376"/>
        <end position="391"/>
    </location>
</feature>
<dbReference type="OrthoDB" id="46989at2759"/>
<name>A0A1E7F730_9STRA</name>
<feature type="compositionally biased region" description="Basic and acidic residues" evidence="1">
    <location>
        <begin position="329"/>
        <end position="357"/>
    </location>
</feature>
<dbReference type="Proteomes" id="UP000095751">
    <property type="component" value="Unassembled WGS sequence"/>
</dbReference>
<dbReference type="EMBL" id="KV784361">
    <property type="protein sequence ID" value="OEU13981.1"/>
    <property type="molecule type" value="Genomic_DNA"/>
</dbReference>
<dbReference type="InParanoid" id="A0A1E7F730"/>
<keyword evidence="2" id="KW-1133">Transmembrane helix</keyword>
<evidence type="ECO:0000313" key="4">
    <source>
        <dbReference type="Proteomes" id="UP000095751"/>
    </source>
</evidence>
<feature type="compositionally biased region" description="Basic residues" evidence="1">
    <location>
        <begin position="319"/>
        <end position="328"/>
    </location>
</feature>
<evidence type="ECO:0000256" key="1">
    <source>
        <dbReference type="SAM" id="MobiDB-lite"/>
    </source>
</evidence>
<dbReference type="KEGG" id="fcy:FRACYDRAFT_189259"/>
<feature type="compositionally biased region" description="Acidic residues" evidence="1">
    <location>
        <begin position="398"/>
        <end position="413"/>
    </location>
</feature>
<feature type="compositionally biased region" description="Basic and acidic residues" evidence="1">
    <location>
        <begin position="307"/>
        <end position="318"/>
    </location>
</feature>
<keyword evidence="2" id="KW-0812">Transmembrane</keyword>
<protein>
    <submittedName>
        <fullName evidence="3">Uncharacterized protein</fullName>
    </submittedName>
</protein>
<reference evidence="3 4" key="1">
    <citation type="submission" date="2016-09" db="EMBL/GenBank/DDBJ databases">
        <title>Extensive genetic diversity and differential bi-allelic expression allows diatom success in the polar Southern Ocean.</title>
        <authorList>
            <consortium name="DOE Joint Genome Institute"/>
            <person name="Mock T."/>
            <person name="Otillar R.P."/>
            <person name="Strauss J."/>
            <person name="Dupont C."/>
            <person name="Frickenhaus S."/>
            <person name="Maumus F."/>
            <person name="Mcmullan M."/>
            <person name="Sanges R."/>
            <person name="Schmutz J."/>
            <person name="Toseland A."/>
            <person name="Valas R."/>
            <person name="Veluchamy A."/>
            <person name="Ward B.J."/>
            <person name="Allen A."/>
            <person name="Barry K."/>
            <person name="Falciatore A."/>
            <person name="Ferrante M."/>
            <person name="Fortunato A.E."/>
            <person name="Gloeckner G."/>
            <person name="Gruber A."/>
            <person name="Hipkin R."/>
            <person name="Janech M."/>
            <person name="Kroth P."/>
            <person name="Leese F."/>
            <person name="Lindquist E."/>
            <person name="Lyon B.R."/>
            <person name="Martin J."/>
            <person name="Mayer C."/>
            <person name="Parker M."/>
            <person name="Quesneville H."/>
            <person name="Raymond J."/>
            <person name="Uhlig C."/>
            <person name="Valentin K.U."/>
            <person name="Worden A.Z."/>
            <person name="Armbrust E.V."/>
            <person name="Bowler C."/>
            <person name="Green B."/>
            <person name="Moulton V."/>
            <person name="Van Oosterhout C."/>
            <person name="Grigoriev I."/>
        </authorList>
    </citation>
    <scope>NUCLEOTIDE SEQUENCE [LARGE SCALE GENOMIC DNA]</scope>
    <source>
        <strain evidence="3 4">CCMP1102</strain>
    </source>
</reference>